<dbReference type="InParanoid" id="A0A078A615"/>
<sequence length="624" mass="72710">MEYRQSAQQQKTKDANELTGKPSNQIWFSDDKGRYFLIDGNGKKVKCNNGGQLLPKYNPQLTGYATFNQRTDFLNTITVEDKDAESQELVLSPTQSLKFLHEPPKNTYLPSLNKFEGYTQFRMPLMKRQELIDQNSKNQQKEQSNKVYNLPRKAGKSKQRNITKDRSGQMFQTLPTIIDDPRQEIFSEGGRIQNEDENYSKSPIDREGKLLNRKNISGLYKSYKNQSSKPVDYFQQTRQYQQTTENANRVLEQYGNYLSQSISGKLRRNFQTSPSVATFNDTRSSTDLIRESALSALNEKSLARESQKKIAEISLKIISHQDNQQDMRSPPTITLKKNSSQPGRIMNRRKSNDPFRRDKSKEDTISKINRSPDSRLQMSGSINNFATLFSSQKILGGSLNSQQQSQDMTMQTSQQNDNPERYSSLRYKNYSDLKTIKQLGQTIQDYQQLRAKNKDKITGFMISSPRQEFEKELQQDNMRILLQEDNENLGQFSGMNQREYMGRSISPKIKSVLDFNNPFNLVQLPDTKEDHLQRLRELAELKKSTTGLFNDSIERMRDPGEHWKIDRLQILYSNPHAQMILKKQENFELQKAKRKKQQKKLQAMAIEQDIKTEERKIYKKFVKY</sequence>
<proteinExistence type="predicted"/>
<feature type="compositionally biased region" description="Basic and acidic residues" evidence="2">
    <location>
        <begin position="350"/>
        <end position="373"/>
    </location>
</feature>
<dbReference type="AlphaFoldDB" id="A0A078A615"/>
<name>A0A078A615_STYLE</name>
<feature type="compositionally biased region" description="Polar residues" evidence="2">
    <location>
        <begin position="1"/>
        <end position="10"/>
    </location>
</feature>
<dbReference type="Proteomes" id="UP000039865">
    <property type="component" value="Unassembled WGS sequence"/>
</dbReference>
<keyword evidence="4" id="KW-1185">Reference proteome</keyword>
<feature type="compositionally biased region" description="Low complexity" evidence="2">
    <location>
        <begin position="401"/>
        <end position="417"/>
    </location>
</feature>
<evidence type="ECO:0000256" key="1">
    <source>
        <dbReference type="SAM" id="Coils"/>
    </source>
</evidence>
<reference evidence="3 4" key="1">
    <citation type="submission" date="2014-06" db="EMBL/GenBank/DDBJ databases">
        <authorList>
            <person name="Swart Estienne"/>
        </authorList>
    </citation>
    <scope>NUCLEOTIDE SEQUENCE [LARGE SCALE GENOMIC DNA]</scope>
    <source>
        <strain evidence="3 4">130c</strain>
    </source>
</reference>
<organism evidence="3 4">
    <name type="scientific">Stylonychia lemnae</name>
    <name type="common">Ciliate</name>
    <dbReference type="NCBI Taxonomy" id="5949"/>
    <lineage>
        <taxon>Eukaryota</taxon>
        <taxon>Sar</taxon>
        <taxon>Alveolata</taxon>
        <taxon>Ciliophora</taxon>
        <taxon>Intramacronucleata</taxon>
        <taxon>Spirotrichea</taxon>
        <taxon>Stichotrichia</taxon>
        <taxon>Sporadotrichida</taxon>
        <taxon>Oxytrichidae</taxon>
        <taxon>Stylonychinae</taxon>
        <taxon>Stylonychia</taxon>
    </lineage>
</organism>
<evidence type="ECO:0000313" key="4">
    <source>
        <dbReference type="Proteomes" id="UP000039865"/>
    </source>
</evidence>
<feature type="region of interest" description="Disordered" evidence="2">
    <location>
        <begin position="1"/>
        <end position="23"/>
    </location>
</feature>
<dbReference type="EMBL" id="CCKQ01006378">
    <property type="protein sequence ID" value="CDW77690.1"/>
    <property type="molecule type" value="Genomic_DNA"/>
</dbReference>
<feature type="compositionally biased region" description="Polar residues" evidence="2">
    <location>
        <begin position="321"/>
        <end position="342"/>
    </location>
</feature>
<feature type="coiled-coil region" evidence="1">
    <location>
        <begin position="582"/>
        <end position="616"/>
    </location>
</feature>
<protein>
    <submittedName>
        <fullName evidence="3">Uncharacterized protein</fullName>
    </submittedName>
</protein>
<accession>A0A078A615</accession>
<feature type="region of interest" description="Disordered" evidence="2">
    <location>
        <begin position="134"/>
        <end position="163"/>
    </location>
</feature>
<keyword evidence="1" id="KW-0175">Coiled coil</keyword>
<feature type="region of interest" description="Disordered" evidence="2">
    <location>
        <begin position="399"/>
        <end position="421"/>
    </location>
</feature>
<gene>
    <name evidence="3" type="primary">Contig7440.g375</name>
    <name evidence="3" type="ORF">STYLEM_6654</name>
</gene>
<evidence type="ECO:0000313" key="3">
    <source>
        <dbReference type="EMBL" id="CDW77690.1"/>
    </source>
</evidence>
<feature type="region of interest" description="Disordered" evidence="2">
    <location>
        <begin position="321"/>
        <end position="377"/>
    </location>
</feature>
<evidence type="ECO:0000256" key="2">
    <source>
        <dbReference type="SAM" id="MobiDB-lite"/>
    </source>
</evidence>